<comment type="caution">
    <text evidence="1">The sequence shown here is derived from an EMBL/GenBank/DDBJ whole genome shotgun (WGS) entry which is preliminary data.</text>
</comment>
<dbReference type="AlphaFoldDB" id="A0A853DPM6"/>
<accession>A0A853DPM6</accession>
<protein>
    <submittedName>
        <fullName evidence="1">Uncharacterized protein</fullName>
    </submittedName>
</protein>
<dbReference type="RefSeq" id="WP_179483921.1">
    <property type="nucleotide sequence ID" value="NZ_JACCFW010000003.1"/>
</dbReference>
<dbReference type="EMBL" id="JACCFW010000003">
    <property type="protein sequence ID" value="NYJ76530.1"/>
    <property type="molecule type" value="Genomic_DNA"/>
</dbReference>
<dbReference type="Gene3D" id="1.10.260.40">
    <property type="entry name" value="lambda repressor-like DNA-binding domains"/>
    <property type="match status" value="1"/>
</dbReference>
<name>A0A853DPM6_9MICO</name>
<evidence type="ECO:0000313" key="2">
    <source>
        <dbReference type="Proteomes" id="UP000571817"/>
    </source>
</evidence>
<proteinExistence type="predicted"/>
<dbReference type="Proteomes" id="UP000571817">
    <property type="component" value="Unassembled WGS sequence"/>
</dbReference>
<organism evidence="1 2">
    <name type="scientific">Allobranchiibius huperziae</name>
    <dbReference type="NCBI Taxonomy" id="1874116"/>
    <lineage>
        <taxon>Bacteria</taxon>
        <taxon>Bacillati</taxon>
        <taxon>Actinomycetota</taxon>
        <taxon>Actinomycetes</taxon>
        <taxon>Micrococcales</taxon>
        <taxon>Dermacoccaceae</taxon>
        <taxon>Allobranchiibius</taxon>
    </lineage>
</organism>
<dbReference type="GO" id="GO:0003677">
    <property type="term" value="F:DNA binding"/>
    <property type="evidence" value="ECO:0007669"/>
    <property type="project" value="InterPro"/>
</dbReference>
<sequence>MASDEVTPYGWDLAETTDLAPLVVLRRRRRAIVVSRDIPGLSDALKEATDDLRRAHPEGNWTNDRIAVEVTNLGTPLSSVHFRQLCNGRNAAPTTMLMANLAEVLGKPLLYFTDPAVRQAIRRALDTPSTANDRVVQAVTQFRSMTHQEQEAVIEAITYDADDQREPLA</sequence>
<gene>
    <name evidence="1" type="ORF">HNR15_003548</name>
</gene>
<dbReference type="InterPro" id="IPR010982">
    <property type="entry name" value="Lambda_DNA-bd_dom_sf"/>
</dbReference>
<reference evidence="1 2" key="1">
    <citation type="submission" date="2020-07" db="EMBL/GenBank/DDBJ databases">
        <title>Sequencing the genomes of 1000 actinobacteria strains.</title>
        <authorList>
            <person name="Klenk H.-P."/>
        </authorList>
    </citation>
    <scope>NUCLEOTIDE SEQUENCE [LARGE SCALE GENOMIC DNA]</scope>
    <source>
        <strain evidence="1 2">DSM 29531</strain>
    </source>
</reference>
<keyword evidence="2" id="KW-1185">Reference proteome</keyword>
<evidence type="ECO:0000313" key="1">
    <source>
        <dbReference type="EMBL" id="NYJ76530.1"/>
    </source>
</evidence>